<evidence type="ECO:0000313" key="4">
    <source>
        <dbReference type="EMBL" id="CAI0421371.1"/>
    </source>
</evidence>
<feature type="domain" description="AB hydrolase-1" evidence="3">
    <location>
        <begin position="13"/>
        <end position="253"/>
    </location>
</feature>
<dbReference type="PRINTS" id="PR00412">
    <property type="entry name" value="EPOXHYDRLASE"/>
</dbReference>
<evidence type="ECO:0000313" key="5">
    <source>
        <dbReference type="Proteomes" id="UP001154282"/>
    </source>
</evidence>
<keyword evidence="5" id="KW-1185">Reference proteome</keyword>
<protein>
    <recommendedName>
        <fullName evidence="3">AB hydrolase-1 domain-containing protein</fullName>
    </recommendedName>
</protein>
<dbReference type="Pfam" id="PF12697">
    <property type="entry name" value="Abhydrolase_6"/>
    <property type="match status" value="1"/>
</dbReference>
<sequence>MHVASIGTGPRAILFLHGFPELWYTWRHQLLSLSSLGYRCIAPDLRGYGDTDCPAPAAQYTSLHIVGDLVGLLDGLGIQRVFLVGHDWGAIIAWHFCLFRPDREVGEAEADFGAVETGKLLAKILTSRNPDPPCLPKHVGFRGIPDLPALPSWLTQQDIDYFASKFDRTGFTGALNYYRAIDLSWEVMGPWTGAKVTVPTKFIVGELDITLKFPRMKDYVVGGGMKADVPLLEEVVVLEGVAHFLHEESPQQVTNHIHDFFKDK</sequence>
<evidence type="ECO:0000259" key="3">
    <source>
        <dbReference type="Pfam" id="PF12697"/>
    </source>
</evidence>
<accession>A0AAV0KH39</accession>
<dbReference type="Proteomes" id="UP001154282">
    <property type="component" value="Unassembled WGS sequence"/>
</dbReference>
<organism evidence="4 5">
    <name type="scientific">Linum tenue</name>
    <dbReference type="NCBI Taxonomy" id="586396"/>
    <lineage>
        <taxon>Eukaryota</taxon>
        <taxon>Viridiplantae</taxon>
        <taxon>Streptophyta</taxon>
        <taxon>Embryophyta</taxon>
        <taxon>Tracheophyta</taxon>
        <taxon>Spermatophyta</taxon>
        <taxon>Magnoliopsida</taxon>
        <taxon>eudicotyledons</taxon>
        <taxon>Gunneridae</taxon>
        <taxon>Pentapetalae</taxon>
        <taxon>rosids</taxon>
        <taxon>fabids</taxon>
        <taxon>Malpighiales</taxon>
        <taxon>Linaceae</taxon>
        <taxon>Linum</taxon>
    </lineage>
</organism>
<dbReference type="InterPro" id="IPR029058">
    <property type="entry name" value="AB_hydrolase_fold"/>
</dbReference>
<comment type="caution">
    <text evidence="4">The sequence shown here is derived from an EMBL/GenBank/DDBJ whole genome shotgun (WGS) entry which is preliminary data.</text>
</comment>
<evidence type="ECO:0000256" key="1">
    <source>
        <dbReference type="ARBA" id="ARBA00022801"/>
    </source>
</evidence>
<dbReference type="InterPro" id="IPR000073">
    <property type="entry name" value="AB_hydrolase_1"/>
</dbReference>
<keyword evidence="1" id="KW-0378">Hydrolase</keyword>
<comment type="similarity">
    <text evidence="2">Belongs to the AB hydrolase superfamily. Epoxide hydrolase family.</text>
</comment>
<evidence type="ECO:0000256" key="2">
    <source>
        <dbReference type="ARBA" id="ARBA00038334"/>
    </source>
</evidence>
<dbReference type="EMBL" id="CAMGYJ010000005">
    <property type="protein sequence ID" value="CAI0421371.1"/>
    <property type="molecule type" value="Genomic_DNA"/>
</dbReference>
<name>A0AAV0KH39_9ROSI</name>
<reference evidence="4" key="1">
    <citation type="submission" date="2022-08" db="EMBL/GenBank/DDBJ databases">
        <authorList>
            <person name="Gutierrez-Valencia J."/>
        </authorList>
    </citation>
    <scope>NUCLEOTIDE SEQUENCE</scope>
</reference>
<gene>
    <name evidence="4" type="ORF">LITE_LOCUS18719</name>
</gene>
<dbReference type="SUPFAM" id="SSF53474">
    <property type="entry name" value="alpha/beta-Hydrolases"/>
    <property type="match status" value="1"/>
</dbReference>
<dbReference type="PANTHER" id="PTHR43329">
    <property type="entry name" value="EPOXIDE HYDROLASE"/>
    <property type="match status" value="1"/>
</dbReference>
<dbReference type="InterPro" id="IPR000639">
    <property type="entry name" value="Epox_hydrolase-like"/>
</dbReference>
<dbReference type="AlphaFoldDB" id="A0AAV0KH39"/>
<proteinExistence type="inferred from homology"/>
<dbReference type="GO" id="GO:0016787">
    <property type="term" value="F:hydrolase activity"/>
    <property type="evidence" value="ECO:0007669"/>
    <property type="project" value="UniProtKB-KW"/>
</dbReference>
<dbReference type="Gene3D" id="3.40.50.1820">
    <property type="entry name" value="alpha/beta hydrolase"/>
    <property type="match status" value="2"/>
</dbReference>